<feature type="transmembrane region" description="Helical" evidence="1">
    <location>
        <begin position="49"/>
        <end position="70"/>
    </location>
</feature>
<feature type="transmembrane region" description="Helical" evidence="1">
    <location>
        <begin position="82"/>
        <end position="101"/>
    </location>
</feature>
<proteinExistence type="predicted"/>
<dbReference type="AlphaFoldDB" id="A0A429ZK06"/>
<feature type="transmembrane region" description="Helical" evidence="1">
    <location>
        <begin position="107"/>
        <end position="125"/>
    </location>
</feature>
<keyword evidence="1" id="KW-0812">Transmembrane</keyword>
<protein>
    <submittedName>
        <fullName evidence="2">Uncharacterized protein</fullName>
    </submittedName>
</protein>
<accession>A0A429ZK06</accession>
<dbReference type="Proteomes" id="UP000287239">
    <property type="component" value="Unassembled WGS sequence"/>
</dbReference>
<keyword evidence="3" id="KW-1185">Reference proteome</keyword>
<feature type="transmembrane region" description="Helical" evidence="1">
    <location>
        <begin position="146"/>
        <end position="171"/>
    </location>
</feature>
<comment type="caution">
    <text evidence="2">The sequence shown here is derived from an EMBL/GenBank/DDBJ whole genome shotgun (WGS) entry which is preliminary data.</text>
</comment>
<evidence type="ECO:0000313" key="2">
    <source>
        <dbReference type="EMBL" id="RST94027.1"/>
    </source>
</evidence>
<reference evidence="2 3" key="1">
    <citation type="submission" date="2017-05" db="EMBL/GenBank/DDBJ databases">
        <title>Vagococcus spp. assemblies.</title>
        <authorList>
            <person name="Gulvik C.A."/>
        </authorList>
    </citation>
    <scope>NUCLEOTIDE SEQUENCE [LARGE SCALE GENOMIC DNA]</scope>
    <source>
        <strain evidence="2 3">NCFB 2777</strain>
    </source>
</reference>
<keyword evidence="1" id="KW-1133">Transmembrane helix</keyword>
<sequence>MLKKYRLEDCPYINNLSSDELNNGIYYEDLKYIMFGDENLKLSIKTKKYIYYLVRISLPLMFLISLLASSNRTYYHCNYEDSRYLMVKYTYFSIFFIGYGIDKGGYLIYFFVLTMSIVVFFYLYYTVEKNMIISEVTRRFNKSYKLSKLLTLIMGITGILVSLLLLSVTFYRLNRWWLSDYVNSQPVINEPVLDNLIGIFIEIPMLLSITLIPTFFLYDAKSYVIANVVKNNAEDFRERYNYSKKEWYGN</sequence>
<dbReference type="EMBL" id="NGJU01000017">
    <property type="protein sequence ID" value="RST94027.1"/>
    <property type="molecule type" value="Genomic_DNA"/>
</dbReference>
<organism evidence="2 3">
    <name type="scientific">Vagococcus salmoninarum</name>
    <dbReference type="NCBI Taxonomy" id="2739"/>
    <lineage>
        <taxon>Bacteria</taxon>
        <taxon>Bacillati</taxon>
        <taxon>Bacillota</taxon>
        <taxon>Bacilli</taxon>
        <taxon>Lactobacillales</taxon>
        <taxon>Enterococcaceae</taxon>
        <taxon>Vagococcus</taxon>
    </lineage>
</organism>
<keyword evidence="1" id="KW-0472">Membrane</keyword>
<gene>
    <name evidence="2" type="ORF">CBF35_11270</name>
</gene>
<name>A0A429ZK06_9ENTE</name>
<evidence type="ECO:0000256" key="1">
    <source>
        <dbReference type="SAM" id="Phobius"/>
    </source>
</evidence>
<evidence type="ECO:0000313" key="3">
    <source>
        <dbReference type="Proteomes" id="UP000287239"/>
    </source>
</evidence>
<feature type="transmembrane region" description="Helical" evidence="1">
    <location>
        <begin position="196"/>
        <end position="218"/>
    </location>
</feature>